<name>A0ABU1SFZ6_9MICO</name>
<protein>
    <submittedName>
        <fullName evidence="1">Uncharacterized protein</fullName>
    </submittedName>
</protein>
<dbReference type="RefSeq" id="WP_310021139.1">
    <property type="nucleotide sequence ID" value="NZ_JAVDUM010000010.1"/>
</dbReference>
<accession>A0ABU1SFZ6</accession>
<dbReference type="Proteomes" id="UP001259347">
    <property type="component" value="Unassembled WGS sequence"/>
</dbReference>
<comment type="caution">
    <text evidence="1">The sequence shown here is derived from an EMBL/GenBank/DDBJ whole genome shotgun (WGS) entry which is preliminary data.</text>
</comment>
<evidence type="ECO:0000313" key="1">
    <source>
        <dbReference type="EMBL" id="MDR6867878.1"/>
    </source>
</evidence>
<sequence>MRIFIAGRDGIRVGMHRNAGRAVLVVGDTVATRPVEADVQRAIERATEAAQLSLVVALRPFGLHPHDIAMPAFERVIYRDETPIFCAVLRARQAAGMGQQ</sequence>
<gene>
    <name evidence="1" type="ORF">J2Y69_002486</name>
</gene>
<keyword evidence="2" id="KW-1185">Reference proteome</keyword>
<organism evidence="1 2">
    <name type="scientific">Microbacterium resistens</name>
    <dbReference type="NCBI Taxonomy" id="156977"/>
    <lineage>
        <taxon>Bacteria</taxon>
        <taxon>Bacillati</taxon>
        <taxon>Actinomycetota</taxon>
        <taxon>Actinomycetes</taxon>
        <taxon>Micrococcales</taxon>
        <taxon>Microbacteriaceae</taxon>
        <taxon>Microbacterium</taxon>
    </lineage>
</organism>
<evidence type="ECO:0000313" key="2">
    <source>
        <dbReference type="Proteomes" id="UP001259347"/>
    </source>
</evidence>
<proteinExistence type="predicted"/>
<dbReference type="EMBL" id="JAVDUM010000010">
    <property type="protein sequence ID" value="MDR6867878.1"/>
    <property type="molecule type" value="Genomic_DNA"/>
</dbReference>
<reference evidence="1 2" key="1">
    <citation type="submission" date="2023-07" db="EMBL/GenBank/DDBJ databases">
        <title>Sorghum-associated microbial communities from plants grown in Nebraska, USA.</title>
        <authorList>
            <person name="Schachtman D."/>
        </authorList>
    </citation>
    <scope>NUCLEOTIDE SEQUENCE [LARGE SCALE GENOMIC DNA]</scope>
    <source>
        <strain evidence="1 2">2980</strain>
    </source>
</reference>